<dbReference type="Gene3D" id="3.90.25.10">
    <property type="entry name" value="UDP-galactose 4-epimerase, domain 1"/>
    <property type="match status" value="1"/>
</dbReference>
<dbReference type="InterPro" id="IPR019901">
    <property type="entry name" value="Ergot_alkaloid_biosynthesis"/>
</dbReference>
<sequence length="282" mass="31498">MQGTILVIGATGKTGTPLVQRLQDAKVDFLAATRNSETVRFDWLDESTYANPFEVAAGTGKIIDRVYLVAPQTTDMFPPMKRFIDLAKDRGVCRFVLLSATVCEPDLETGLAMGKVHAYLATLGEGVEYCVLRPSWFMENFARQYLELIRERHEIVSATGMGRLGYVSTEDIADVAFDALMHEGGIQEEIIVGPQLLTYDEIAQMLTEVVGHKITHKSVSKEEMKRMFVDRGMPEEYAEMMTGLDGYIAQGGEEKMYARATVVGKRTLKEFFVANKAVWISE</sequence>
<dbReference type="NCBIfam" id="TIGR03649">
    <property type="entry name" value="ergot_EASG"/>
    <property type="match status" value="1"/>
</dbReference>
<evidence type="ECO:0000256" key="4">
    <source>
        <dbReference type="ARBA" id="ARBA00023002"/>
    </source>
</evidence>
<keyword evidence="3" id="KW-0017">Alkaloid metabolism</keyword>
<dbReference type="SUPFAM" id="SSF51735">
    <property type="entry name" value="NAD(P)-binding Rossmann-fold domains"/>
    <property type="match status" value="1"/>
</dbReference>
<comment type="similarity">
    <text evidence="2">Belongs to the fgaFS/easG family.</text>
</comment>
<dbReference type="InterPro" id="IPR008030">
    <property type="entry name" value="NmrA-like"/>
</dbReference>
<evidence type="ECO:0000256" key="1">
    <source>
        <dbReference type="ARBA" id="ARBA00005107"/>
    </source>
</evidence>
<dbReference type="Gene3D" id="3.40.50.720">
    <property type="entry name" value="NAD(P)-binding Rossmann-like Domain"/>
    <property type="match status" value="1"/>
</dbReference>
<evidence type="ECO:0000313" key="7">
    <source>
        <dbReference type="Proteomes" id="UP000815677"/>
    </source>
</evidence>
<dbReference type="PANTHER" id="PTHR43162:SF1">
    <property type="entry name" value="PRESTALK A DIFFERENTIATION PROTEIN A"/>
    <property type="match status" value="1"/>
</dbReference>
<feature type="domain" description="NmrA-like" evidence="5">
    <location>
        <begin position="2"/>
        <end position="244"/>
    </location>
</feature>
<comment type="pathway">
    <text evidence="1">Alkaloid biosynthesis; ergot alkaloid biosynthesis.</text>
</comment>
<evidence type="ECO:0000256" key="2">
    <source>
        <dbReference type="ARBA" id="ARBA00005372"/>
    </source>
</evidence>
<dbReference type="PANTHER" id="PTHR43162">
    <property type="match status" value="1"/>
</dbReference>
<protein>
    <recommendedName>
        <fullName evidence="5">NmrA-like domain-containing protein</fullName>
    </recommendedName>
</protein>
<dbReference type="EMBL" id="DF848767">
    <property type="protein sequence ID" value="GAT54836.1"/>
    <property type="molecule type" value="Genomic_DNA"/>
</dbReference>
<evidence type="ECO:0000256" key="3">
    <source>
        <dbReference type="ARBA" id="ARBA00022589"/>
    </source>
</evidence>
<gene>
    <name evidence="6" type="ORF">MCHLO_11658</name>
</gene>
<accession>A0ABQ0LY25</accession>
<evidence type="ECO:0000259" key="5">
    <source>
        <dbReference type="Pfam" id="PF05368"/>
    </source>
</evidence>
<proteinExistence type="inferred from homology"/>
<dbReference type="InterPro" id="IPR051604">
    <property type="entry name" value="Ergot_Alk_Oxidoreductase"/>
</dbReference>
<keyword evidence="4" id="KW-0560">Oxidoreductase</keyword>
<organism evidence="6 7">
    <name type="scientific">Mycena chlorophos</name>
    <name type="common">Agaric fungus</name>
    <name type="synonym">Agaricus chlorophos</name>
    <dbReference type="NCBI Taxonomy" id="658473"/>
    <lineage>
        <taxon>Eukaryota</taxon>
        <taxon>Fungi</taxon>
        <taxon>Dikarya</taxon>
        <taxon>Basidiomycota</taxon>
        <taxon>Agaricomycotina</taxon>
        <taxon>Agaricomycetes</taxon>
        <taxon>Agaricomycetidae</taxon>
        <taxon>Agaricales</taxon>
        <taxon>Marasmiineae</taxon>
        <taxon>Mycenaceae</taxon>
        <taxon>Mycena</taxon>
    </lineage>
</organism>
<evidence type="ECO:0000313" key="6">
    <source>
        <dbReference type="EMBL" id="GAT54836.1"/>
    </source>
</evidence>
<dbReference type="Pfam" id="PF05368">
    <property type="entry name" value="NmrA"/>
    <property type="match status" value="1"/>
</dbReference>
<dbReference type="Proteomes" id="UP000815677">
    <property type="component" value="Unassembled WGS sequence"/>
</dbReference>
<name>A0ABQ0LY25_MYCCL</name>
<dbReference type="InterPro" id="IPR036291">
    <property type="entry name" value="NAD(P)-bd_dom_sf"/>
</dbReference>
<keyword evidence="7" id="KW-1185">Reference proteome</keyword>
<reference evidence="6" key="1">
    <citation type="submission" date="2014-09" db="EMBL/GenBank/DDBJ databases">
        <title>Genome sequence of the luminous mushroom Mycena chlorophos for searching fungal bioluminescence genes.</title>
        <authorList>
            <person name="Tanaka Y."/>
            <person name="Kasuga D."/>
            <person name="Oba Y."/>
            <person name="Hase S."/>
            <person name="Sato K."/>
            <person name="Oba Y."/>
            <person name="Sakakibara Y."/>
        </authorList>
    </citation>
    <scope>NUCLEOTIDE SEQUENCE</scope>
</reference>